<comment type="caution">
    <text evidence="2">The sequence shown here is derived from an EMBL/GenBank/DDBJ whole genome shotgun (WGS) entry which is preliminary data.</text>
</comment>
<dbReference type="Gene3D" id="3.20.20.70">
    <property type="entry name" value="Aldolase class I"/>
    <property type="match status" value="1"/>
</dbReference>
<organism evidence="2 3">
    <name type="scientific">Rhodococcus tibetensis</name>
    <dbReference type="NCBI Taxonomy" id="2965064"/>
    <lineage>
        <taxon>Bacteria</taxon>
        <taxon>Bacillati</taxon>
        <taxon>Actinomycetota</taxon>
        <taxon>Actinomycetes</taxon>
        <taxon>Mycobacteriales</taxon>
        <taxon>Nocardiaceae</taxon>
        <taxon>Rhodococcus</taxon>
    </lineage>
</organism>
<feature type="region of interest" description="Disordered" evidence="1">
    <location>
        <begin position="40"/>
        <end position="60"/>
    </location>
</feature>
<evidence type="ECO:0000256" key="1">
    <source>
        <dbReference type="SAM" id="MobiDB-lite"/>
    </source>
</evidence>
<evidence type="ECO:0000313" key="3">
    <source>
        <dbReference type="Proteomes" id="UP001524501"/>
    </source>
</evidence>
<evidence type="ECO:0000313" key="2">
    <source>
        <dbReference type="EMBL" id="MCQ4122338.1"/>
    </source>
</evidence>
<dbReference type="RefSeq" id="WP_255973841.1">
    <property type="nucleotide sequence ID" value="NZ_JANFQF010000028.1"/>
</dbReference>
<dbReference type="Proteomes" id="UP001524501">
    <property type="component" value="Unassembled WGS sequence"/>
</dbReference>
<reference evidence="2 3" key="1">
    <citation type="submission" date="2022-07" db="EMBL/GenBank/DDBJ databases">
        <title>Degradation activity of malathion, p-nitrophenol and potential low-temperature adaptation strategy of Rhodococcus sp. FXJ9.536.</title>
        <authorList>
            <person name="Huang J."/>
            <person name="Huang Y."/>
        </authorList>
    </citation>
    <scope>NUCLEOTIDE SEQUENCE [LARGE SCALE GENOMIC DNA]</scope>
    <source>
        <strain evidence="2 3">FXJ9.536</strain>
    </source>
</reference>
<protein>
    <submittedName>
        <fullName evidence="2">Uncharacterized protein</fullName>
    </submittedName>
</protein>
<keyword evidence="3" id="KW-1185">Reference proteome</keyword>
<proteinExistence type="predicted"/>
<dbReference type="InterPro" id="IPR013785">
    <property type="entry name" value="Aldolase_TIM"/>
</dbReference>
<dbReference type="EMBL" id="JANFQF010000028">
    <property type="protein sequence ID" value="MCQ4122338.1"/>
    <property type="molecule type" value="Genomic_DNA"/>
</dbReference>
<accession>A0ABT1QL01</accession>
<name>A0ABT1QL01_9NOCA</name>
<sequence length="60" mass="6379">MAKRIVMAPLTGRRAYGPGEPPTELRASAGLIIAEAPSAIAAHGQTSPRKGHKDFQVRRS</sequence>
<gene>
    <name evidence="2" type="ORF">NOF53_24810</name>
</gene>